<name>A0ABU2Y9V9_9FLAO</name>
<feature type="chain" id="PRO_5045766481" evidence="1">
    <location>
        <begin position="24"/>
        <end position="460"/>
    </location>
</feature>
<dbReference type="InterPro" id="IPR046219">
    <property type="entry name" value="DUF6252"/>
</dbReference>
<evidence type="ECO:0000313" key="2">
    <source>
        <dbReference type="EMBL" id="MDT0554975.1"/>
    </source>
</evidence>
<evidence type="ECO:0000256" key="1">
    <source>
        <dbReference type="SAM" id="SignalP"/>
    </source>
</evidence>
<feature type="signal peptide" evidence="1">
    <location>
        <begin position="1"/>
        <end position="23"/>
    </location>
</feature>
<proteinExistence type="predicted"/>
<keyword evidence="3" id="KW-1185">Reference proteome</keyword>
<dbReference type="RefSeq" id="WP_311331930.1">
    <property type="nucleotide sequence ID" value="NZ_JAVRHZ010000001.1"/>
</dbReference>
<dbReference type="Proteomes" id="UP001254488">
    <property type="component" value="Unassembled WGS sequence"/>
</dbReference>
<comment type="caution">
    <text evidence="2">The sequence shown here is derived from an EMBL/GenBank/DDBJ whole genome shotgun (WGS) entry which is preliminary data.</text>
</comment>
<reference evidence="2 3" key="1">
    <citation type="submission" date="2023-09" db="EMBL/GenBank/DDBJ databases">
        <authorList>
            <person name="Rey-Velasco X."/>
        </authorList>
    </citation>
    <scope>NUCLEOTIDE SEQUENCE [LARGE SCALE GENOMIC DNA]</scope>
    <source>
        <strain evidence="2 3">W242</strain>
    </source>
</reference>
<keyword evidence="1" id="KW-0732">Signal</keyword>
<evidence type="ECO:0000313" key="3">
    <source>
        <dbReference type="Proteomes" id="UP001254488"/>
    </source>
</evidence>
<accession>A0ABU2Y9V9</accession>
<dbReference type="Pfam" id="PF19765">
    <property type="entry name" value="DUF6252"/>
    <property type="match status" value="1"/>
</dbReference>
<dbReference type="PROSITE" id="PS51257">
    <property type="entry name" value="PROKAR_LIPOPROTEIN"/>
    <property type="match status" value="1"/>
</dbReference>
<organism evidence="2 3">
    <name type="scientific">Patiriisocius hiemis</name>
    <dbReference type="NCBI Taxonomy" id="3075604"/>
    <lineage>
        <taxon>Bacteria</taxon>
        <taxon>Pseudomonadati</taxon>
        <taxon>Bacteroidota</taxon>
        <taxon>Flavobacteriia</taxon>
        <taxon>Flavobacteriales</taxon>
        <taxon>Flavobacteriaceae</taxon>
        <taxon>Patiriisocius</taxon>
    </lineage>
</organism>
<dbReference type="EMBL" id="JAVRHZ010000001">
    <property type="protein sequence ID" value="MDT0554975.1"/>
    <property type="molecule type" value="Genomic_DNA"/>
</dbReference>
<sequence>MKKLRLVKSLVLLLSLILLSSCDNEPLSGEFIDEVNVTAEPGQFLCNPGDGTFEAADITATLFEDGSMSIIATNDAGDTVTLFFENANVGTFDLTAGSGVPNFASYVLAEEADQPYTTLGAQSGTGSLTITEFNTEELFVTGAFDFLGVRQAQDSSGNPLFDDNGNPVIETIAVEGGSFNQIPYTIDQDTGGEEVDEFFARVNDSDFVPVEINVTREVIAEVPVIKIIAVNENGRNIRIDIPEATGVGTFDMVNISDGTQLIGIFNLGDGSPNLTSDPGTITITQFSTQGGKITATFEFTGVDQTGTGADSVEVTEGSFSVNYTPEPSTEPFVADVDDVTYTPDNIQTFNSVINEIEYTTVRTIDPAEQEIRISFPTEITTGSYTFVAEAVNGDEVTASYNPDFENGEINFTSVAGTFVVSSYDPETGEMEASFIYTATDPAGVDPTVYEITNGLFFLQL</sequence>
<protein>
    <submittedName>
        <fullName evidence="2">DUF6252 family protein</fullName>
    </submittedName>
</protein>
<gene>
    <name evidence="2" type="ORF">RM538_03100</name>
</gene>